<gene>
    <name evidence="21" type="primary">mrcA</name>
    <name evidence="21" type="ORF">SAE01_00690</name>
</gene>
<dbReference type="GO" id="GO:0008955">
    <property type="term" value="F:peptidoglycan glycosyltransferase activity"/>
    <property type="evidence" value="ECO:0007669"/>
    <property type="project" value="UniProtKB-EC"/>
</dbReference>
<evidence type="ECO:0000313" key="22">
    <source>
        <dbReference type="Proteomes" id="UP000321513"/>
    </source>
</evidence>
<protein>
    <submittedName>
        <fullName evidence="21">Penicillin-binding protein 1A</fullName>
    </submittedName>
</protein>
<evidence type="ECO:0000256" key="11">
    <source>
        <dbReference type="ARBA" id="ARBA00022960"/>
    </source>
</evidence>
<keyword evidence="15" id="KW-0961">Cell wall biogenesis/degradation</keyword>
<evidence type="ECO:0000256" key="15">
    <source>
        <dbReference type="ARBA" id="ARBA00023316"/>
    </source>
</evidence>
<keyword evidence="10" id="KW-0378">Hydrolase</keyword>
<keyword evidence="8" id="KW-0328">Glycosyltransferase</keyword>
<comment type="caution">
    <text evidence="21">The sequence shown here is derived from an EMBL/GenBank/DDBJ whole genome shotgun (WGS) entry which is preliminary data.</text>
</comment>
<dbReference type="PANTHER" id="PTHR32282">
    <property type="entry name" value="BINDING PROTEIN TRANSPEPTIDASE, PUTATIVE-RELATED"/>
    <property type="match status" value="1"/>
</dbReference>
<dbReference type="GO" id="GO:0008658">
    <property type="term" value="F:penicillin binding"/>
    <property type="evidence" value="ECO:0007669"/>
    <property type="project" value="InterPro"/>
</dbReference>
<sequence>MANWGVFGKMPSIQDLENPSASLASEVIADDGTVMGKYYLEDRTNVDFKDISKNVINALVATEDERFYNHSGIDGRGLARAVVHLGRDGGASTITQQLAFNLFNGNRARNPVTRVIQKIKEWIIAVKLERNFTKDEIIALYLNTVPFSDNVFGIRNASKTFFQKDPDVLSIEEAAVLVGMVNGPTIYNPRRNAKMALDRRNLVLDRMVTNGYITESHATNLKIKPIVINYKKMDETAGLAPYFRMVLGQEMKKWCKEHQKQNGDNYDLYRDGLRIYTTINPRMQLYAEEAVSKHISYMQKILNSQSNIRKGTVWNGRDTILLAAMKVSDRWKNLKKDGVEEAQIKKSFYKKVPMKVFAWNSKREKDTTMTPLDSIKYHRQMLQAGFMAMDPISGEIKAWVGGIDFKTFKFDHVNLNTKRQVGSTIKPLLYSLAIEEGGFTPNTMVQDIQQDFGSLGLVPNTGATCTGRTVPMANALAWSRNCASAFILKQLGNNGNDAANRFAEFLKKCNFTSKINPFPSMALGAVELSLYEMMQGYSMFPGHGFNAKPLLIARIEDKNGNVLENFLPAQRKEVINEVTAYSVALMMQGVIKNGTGQSMGDQYGLTNEIAGKTGTTNDNSDAWFMGYTPQLLAGTWVGCDDRFIRFSGDIGEGSSAALPIWAYFFNKALADKTLGLDRKAKFSKPEVMSNDVIFDYMNTINARSAAPAQGEDVGNGTSEDYLIPDAPPEEIGAESDIPVEKAKPGATTTTTTPEETPATKEVKTEKQEEQKGGFFKKLFGKKKNKEENNTEPPKAVMPKKEEKQ</sequence>
<organism evidence="21 22">
    <name type="scientific">Segetibacter aerophilus</name>
    <dbReference type="NCBI Taxonomy" id="670293"/>
    <lineage>
        <taxon>Bacteria</taxon>
        <taxon>Pseudomonadati</taxon>
        <taxon>Bacteroidota</taxon>
        <taxon>Chitinophagia</taxon>
        <taxon>Chitinophagales</taxon>
        <taxon>Chitinophagaceae</taxon>
        <taxon>Segetibacter</taxon>
    </lineage>
</organism>
<dbReference type="GO" id="GO:0030288">
    <property type="term" value="C:outer membrane-bounded periplasmic space"/>
    <property type="evidence" value="ECO:0007669"/>
    <property type="project" value="TreeGrafter"/>
</dbReference>
<evidence type="ECO:0000256" key="13">
    <source>
        <dbReference type="ARBA" id="ARBA00023136"/>
    </source>
</evidence>
<dbReference type="GO" id="GO:0008360">
    <property type="term" value="P:regulation of cell shape"/>
    <property type="evidence" value="ECO:0007669"/>
    <property type="project" value="UniProtKB-KW"/>
</dbReference>
<dbReference type="SUPFAM" id="SSF56601">
    <property type="entry name" value="beta-lactamase/transpeptidase-like"/>
    <property type="match status" value="1"/>
</dbReference>
<evidence type="ECO:0000256" key="10">
    <source>
        <dbReference type="ARBA" id="ARBA00022801"/>
    </source>
</evidence>
<comment type="catalytic activity">
    <reaction evidence="16">
        <text>Preferential cleavage: (Ac)2-L-Lys-D-Ala-|-D-Ala. Also transpeptidation of peptidyl-alanyl moieties that are N-acyl substituents of D-alanine.</text>
        <dbReference type="EC" id="3.4.16.4"/>
    </reaction>
</comment>
<evidence type="ECO:0000259" key="20">
    <source>
        <dbReference type="Pfam" id="PF00912"/>
    </source>
</evidence>
<name>A0A512B6I1_9BACT</name>
<dbReference type="Pfam" id="PF00905">
    <property type="entry name" value="Transpeptidase"/>
    <property type="match status" value="1"/>
</dbReference>
<comment type="similarity">
    <text evidence="3">In the C-terminal section; belongs to the transpeptidase family.</text>
</comment>
<evidence type="ECO:0000256" key="6">
    <source>
        <dbReference type="ARBA" id="ARBA00022645"/>
    </source>
</evidence>
<keyword evidence="11" id="KW-0133">Cell shape</keyword>
<evidence type="ECO:0000256" key="5">
    <source>
        <dbReference type="ARBA" id="ARBA00022475"/>
    </source>
</evidence>
<dbReference type="GO" id="GO:0005886">
    <property type="term" value="C:plasma membrane"/>
    <property type="evidence" value="ECO:0007669"/>
    <property type="project" value="UniProtKB-SubCell"/>
</dbReference>
<keyword evidence="14" id="KW-0511">Multifunctional enzyme</keyword>
<comment type="subcellular location">
    <subcellularLocation>
        <location evidence="1">Cell membrane</location>
    </subcellularLocation>
</comment>
<evidence type="ECO:0000256" key="18">
    <source>
        <dbReference type="SAM" id="MobiDB-lite"/>
    </source>
</evidence>
<dbReference type="SUPFAM" id="SSF53955">
    <property type="entry name" value="Lysozyme-like"/>
    <property type="match status" value="1"/>
</dbReference>
<dbReference type="InterPro" id="IPR023346">
    <property type="entry name" value="Lysozyme-like_dom_sf"/>
</dbReference>
<dbReference type="AlphaFoldDB" id="A0A512B6I1"/>
<evidence type="ECO:0000256" key="4">
    <source>
        <dbReference type="ARBA" id="ARBA00007739"/>
    </source>
</evidence>
<dbReference type="Gene3D" id="3.40.710.10">
    <property type="entry name" value="DD-peptidase/beta-lactamase superfamily"/>
    <property type="match status" value="2"/>
</dbReference>
<dbReference type="GO" id="GO:0006508">
    <property type="term" value="P:proteolysis"/>
    <property type="evidence" value="ECO:0007669"/>
    <property type="project" value="UniProtKB-KW"/>
</dbReference>
<evidence type="ECO:0000256" key="2">
    <source>
        <dbReference type="ARBA" id="ARBA00004752"/>
    </source>
</evidence>
<evidence type="ECO:0000256" key="16">
    <source>
        <dbReference type="ARBA" id="ARBA00034000"/>
    </source>
</evidence>
<evidence type="ECO:0000259" key="19">
    <source>
        <dbReference type="Pfam" id="PF00905"/>
    </source>
</evidence>
<feature type="domain" description="Penicillin-binding protein transpeptidase" evidence="19">
    <location>
        <begin position="385"/>
        <end position="630"/>
    </location>
</feature>
<dbReference type="EMBL" id="BJYT01000001">
    <property type="protein sequence ID" value="GEO07573.1"/>
    <property type="molecule type" value="Genomic_DNA"/>
</dbReference>
<evidence type="ECO:0000256" key="9">
    <source>
        <dbReference type="ARBA" id="ARBA00022679"/>
    </source>
</evidence>
<comment type="pathway">
    <text evidence="2">Cell wall biogenesis; peptidoglycan biosynthesis.</text>
</comment>
<comment type="catalytic activity">
    <reaction evidence="17">
        <text>[GlcNAc-(1-&gt;4)-Mur2Ac(oyl-L-Ala-gamma-D-Glu-L-Lys-D-Ala-D-Ala)](n)-di-trans,octa-cis-undecaprenyl diphosphate + beta-D-GlcNAc-(1-&gt;4)-Mur2Ac(oyl-L-Ala-gamma-D-Glu-L-Lys-D-Ala-D-Ala)-di-trans,octa-cis-undecaprenyl diphosphate = [GlcNAc-(1-&gt;4)-Mur2Ac(oyl-L-Ala-gamma-D-Glu-L-Lys-D-Ala-D-Ala)](n+1)-di-trans,octa-cis-undecaprenyl diphosphate + di-trans,octa-cis-undecaprenyl diphosphate + H(+)</text>
        <dbReference type="Rhea" id="RHEA:23708"/>
        <dbReference type="Rhea" id="RHEA-COMP:9602"/>
        <dbReference type="Rhea" id="RHEA-COMP:9603"/>
        <dbReference type="ChEBI" id="CHEBI:15378"/>
        <dbReference type="ChEBI" id="CHEBI:58405"/>
        <dbReference type="ChEBI" id="CHEBI:60033"/>
        <dbReference type="ChEBI" id="CHEBI:78435"/>
        <dbReference type="EC" id="2.4.99.28"/>
    </reaction>
</comment>
<reference evidence="21 22" key="1">
    <citation type="submission" date="2019-07" db="EMBL/GenBank/DDBJ databases">
        <title>Whole genome shotgun sequence of Segetibacter aerophilus NBRC 106135.</title>
        <authorList>
            <person name="Hosoyama A."/>
            <person name="Uohara A."/>
            <person name="Ohji S."/>
            <person name="Ichikawa N."/>
        </authorList>
    </citation>
    <scope>NUCLEOTIDE SEQUENCE [LARGE SCALE GENOMIC DNA]</scope>
    <source>
        <strain evidence="21 22">NBRC 106135</strain>
    </source>
</reference>
<keyword evidence="9" id="KW-0808">Transferase</keyword>
<proteinExistence type="inferred from homology"/>
<feature type="compositionally biased region" description="Low complexity" evidence="18">
    <location>
        <begin position="744"/>
        <end position="756"/>
    </location>
</feature>
<keyword evidence="12" id="KW-0573">Peptidoglycan synthesis</keyword>
<keyword evidence="13" id="KW-0472">Membrane</keyword>
<evidence type="ECO:0000313" key="21">
    <source>
        <dbReference type="EMBL" id="GEO07573.1"/>
    </source>
</evidence>
<keyword evidence="6" id="KW-0121">Carboxypeptidase</keyword>
<feature type="domain" description="Glycosyl transferase family 51" evidence="20">
    <location>
        <begin position="32"/>
        <end position="207"/>
    </location>
</feature>
<keyword evidence="5" id="KW-1003">Cell membrane</keyword>
<dbReference type="InterPro" id="IPR012338">
    <property type="entry name" value="Beta-lactam/transpept-like"/>
</dbReference>
<evidence type="ECO:0000256" key="1">
    <source>
        <dbReference type="ARBA" id="ARBA00004236"/>
    </source>
</evidence>
<accession>A0A512B6I1</accession>
<evidence type="ECO:0000256" key="7">
    <source>
        <dbReference type="ARBA" id="ARBA00022670"/>
    </source>
</evidence>
<keyword evidence="22" id="KW-1185">Reference proteome</keyword>
<dbReference type="PANTHER" id="PTHR32282:SF11">
    <property type="entry name" value="PENICILLIN-BINDING PROTEIN 1B"/>
    <property type="match status" value="1"/>
</dbReference>
<evidence type="ECO:0000256" key="8">
    <source>
        <dbReference type="ARBA" id="ARBA00022676"/>
    </source>
</evidence>
<evidence type="ECO:0000256" key="12">
    <source>
        <dbReference type="ARBA" id="ARBA00022984"/>
    </source>
</evidence>
<feature type="region of interest" description="Disordered" evidence="18">
    <location>
        <begin position="705"/>
        <end position="804"/>
    </location>
</feature>
<dbReference type="InterPro" id="IPR001264">
    <property type="entry name" value="Glyco_trans_51"/>
</dbReference>
<feature type="compositionally biased region" description="Basic and acidic residues" evidence="18">
    <location>
        <begin position="757"/>
        <end position="771"/>
    </location>
</feature>
<dbReference type="InterPro" id="IPR001460">
    <property type="entry name" value="PCN-bd_Tpept"/>
</dbReference>
<dbReference type="Gene3D" id="1.10.3810.10">
    <property type="entry name" value="Biosynthetic peptidoglycan transglycosylase-like"/>
    <property type="match status" value="1"/>
</dbReference>
<dbReference type="GO" id="GO:0009252">
    <property type="term" value="P:peptidoglycan biosynthetic process"/>
    <property type="evidence" value="ECO:0007669"/>
    <property type="project" value="UniProtKB-KW"/>
</dbReference>
<dbReference type="InterPro" id="IPR036950">
    <property type="entry name" value="PBP_transglycosylase"/>
</dbReference>
<dbReference type="Proteomes" id="UP000321513">
    <property type="component" value="Unassembled WGS sequence"/>
</dbReference>
<dbReference type="Pfam" id="PF00912">
    <property type="entry name" value="Transgly"/>
    <property type="match status" value="1"/>
</dbReference>
<comment type="similarity">
    <text evidence="4">In the N-terminal section; belongs to the glycosyltransferase 51 family.</text>
</comment>
<evidence type="ECO:0000256" key="14">
    <source>
        <dbReference type="ARBA" id="ARBA00023268"/>
    </source>
</evidence>
<dbReference type="InterPro" id="IPR050396">
    <property type="entry name" value="Glycosyltr_51/Transpeptidase"/>
</dbReference>
<dbReference type="GO" id="GO:0071555">
    <property type="term" value="P:cell wall organization"/>
    <property type="evidence" value="ECO:0007669"/>
    <property type="project" value="UniProtKB-KW"/>
</dbReference>
<dbReference type="GO" id="GO:0009002">
    <property type="term" value="F:serine-type D-Ala-D-Ala carboxypeptidase activity"/>
    <property type="evidence" value="ECO:0007669"/>
    <property type="project" value="UniProtKB-EC"/>
</dbReference>
<evidence type="ECO:0000256" key="3">
    <source>
        <dbReference type="ARBA" id="ARBA00007090"/>
    </source>
</evidence>
<keyword evidence="7" id="KW-0645">Protease</keyword>
<evidence type="ECO:0000256" key="17">
    <source>
        <dbReference type="ARBA" id="ARBA00049902"/>
    </source>
</evidence>